<protein>
    <submittedName>
        <fullName evidence="3">Pimeloyl-ACP methyl ester carboxylesterase</fullName>
    </submittedName>
</protein>
<gene>
    <name evidence="3" type="ORF">FB475_5847</name>
</gene>
<dbReference type="GO" id="GO:0016787">
    <property type="term" value="F:hydrolase activity"/>
    <property type="evidence" value="ECO:0007669"/>
    <property type="project" value="UniProtKB-KW"/>
</dbReference>
<keyword evidence="1" id="KW-0378">Hydrolase</keyword>
<sequence length="274" mass="29722">MPFINTGDGTSLFVTDWGSGPPLVFVHAWGLRSDQWDYQIPALTAAGLRCIVYDQRGHGRSDRPGRGYDLDTMADDLAAVIEYFELTNVTLVTHSVGGKEAVRYLTRHGDDRIDKLVLIAPTTPFLRAAEDNPEGLDAALVDANYAAVAADVPKWCRQFEAAGPYFGESAGSSPGLIEWTMQMIIDTPLMVLLETLRTNTDADMRTEVSKIDVPVLILHGEQDASAPLALTGRRTAALVPNAELITYPAAGHGVYASDHAQVNADIIRFVRAIA</sequence>
<dbReference type="GO" id="GO:0016020">
    <property type="term" value="C:membrane"/>
    <property type="evidence" value="ECO:0007669"/>
    <property type="project" value="TreeGrafter"/>
</dbReference>
<dbReference type="Pfam" id="PF00561">
    <property type="entry name" value="Abhydrolase_1"/>
    <property type="match status" value="1"/>
</dbReference>
<dbReference type="InterPro" id="IPR029058">
    <property type="entry name" value="AB_hydrolase_fold"/>
</dbReference>
<dbReference type="EMBL" id="VFMM01000003">
    <property type="protein sequence ID" value="TQJ06192.1"/>
    <property type="molecule type" value="Genomic_DNA"/>
</dbReference>
<feature type="domain" description="AB hydrolase-1" evidence="2">
    <location>
        <begin position="21"/>
        <end position="255"/>
    </location>
</feature>
<reference evidence="3 4" key="1">
    <citation type="submission" date="2019-06" db="EMBL/GenBank/DDBJ databases">
        <title>Sequencing the genomes of 1000 actinobacteria strains.</title>
        <authorList>
            <person name="Klenk H.-P."/>
        </authorList>
    </citation>
    <scope>NUCLEOTIDE SEQUENCE [LARGE SCALE GENOMIC DNA]</scope>
    <source>
        <strain evidence="3 4">DSM 17305</strain>
    </source>
</reference>
<dbReference type="PANTHER" id="PTHR43798">
    <property type="entry name" value="MONOACYLGLYCEROL LIPASE"/>
    <property type="match status" value="1"/>
</dbReference>
<dbReference type="PANTHER" id="PTHR43798:SF31">
    <property type="entry name" value="AB HYDROLASE SUPERFAMILY PROTEIN YCLE"/>
    <property type="match status" value="1"/>
</dbReference>
<name>A0A542DSW3_9ACTN</name>
<evidence type="ECO:0000313" key="3">
    <source>
        <dbReference type="EMBL" id="TQJ06192.1"/>
    </source>
</evidence>
<evidence type="ECO:0000259" key="2">
    <source>
        <dbReference type="Pfam" id="PF00561"/>
    </source>
</evidence>
<dbReference type="PRINTS" id="PR00111">
    <property type="entry name" value="ABHYDROLASE"/>
</dbReference>
<dbReference type="RefSeq" id="WP_141860302.1">
    <property type="nucleotide sequence ID" value="NZ_BAAAKA010000009.1"/>
</dbReference>
<comment type="caution">
    <text evidence="3">The sequence shown here is derived from an EMBL/GenBank/DDBJ whole genome shotgun (WGS) entry which is preliminary data.</text>
</comment>
<dbReference type="Proteomes" id="UP000316298">
    <property type="component" value="Unassembled WGS sequence"/>
</dbReference>
<dbReference type="InterPro" id="IPR000073">
    <property type="entry name" value="AB_hydrolase_1"/>
</dbReference>
<evidence type="ECO:0000256" key="1">
    <source>
        <dbReference type="ARBA" id="ARBA00022801"/>
    </source>
</evidence>
<keyword evidence="4" id="KW-1185">Reference proteome</keyword>
<dbReference type="AlphaFoldDB" id="A0A542DSW3"/>
<evidence type="ECO:0000313" key="4">
    <source>
        <dbReference type="Proteomes" id="UP000316298"/>
    </source>
</evidence>
<dbReference type="OrthoDB" id="9785847at2"/>
<accession>A0A542DSW3</accession>
<dbReference type="Gene3D" id="3.40.50.1820">
    <property type="entry name" value="alpha/beta hydrolase"/>
    <property type="match status" value="1"/>
</dbReference>
<proteinExistence type="predicted"/>
<dbReference type="InterPro" id="IPR050266">
    <property type="entry name" value="AB_hydrolase_sf"/>
</dbReference>
<organism evidence="3 4">
    <name type="scientific">Kribbella jejuensis</name>
    <dbReference type="NCBI Taxonomy" id="236068"/>
    <lineage>
        <taxon>Bacteria</taxon>
        <taxon>Bacillati</taxon>
        <taxon>Actinomycetota</taxon>
        <taxon>Actinomycetes</taxon>
        <taxon>Propionibacteriales</taxon>
        <taxon>Kribbellaceae</taxon>
        <taxon>Kribbella</taxon>
    </lineage>
</organism>
<dbReference type="SUPFAM" id="SSF53474">
    <property type="entry name" value="alpha/beta-Hydrolases"/>
    <property type="match status" value="1"/>
</dbReference>